<name>A0ABV0S5M5_9TELE</name>
<reference evidence="1 2" key="1">
    <citation type="submission" date="2021-06" db="EMBL/GenBank/DDBJ databases">
        <authorList>
            <person name="Palmer J.M."/>
        </authorList>
    </citation>
    <scope>NUCLEOTIDE SEQUENCE [LARGE SCALE GENOMIC DNA]</scope>
    <source>
        <strain evidence="1 2">XC_2019</strain>
        <tissue evidence="1">Muscle</tissue>
    </source>
</reference>
<dbReference type="EMBL" id="JAHRIN010069038">
    <property type="protein sequence ID" value="MEQ2215882.1"/>
    <property type="molecule type" value="Genomic_DNA"/>
</dbReference>
<dbReference type="Proteomes" id="UP001434883">
    <property type="component" value="Unassembled WGS sequence"/>
</dbReference>
<proteinExistence type="predicted"/>
<evidence type="ECO:0000313" key="1">
    <source>
        <dbReference type="EMBL" id="MEQ2215882.1"/>
    </source>
</evidence>
<sequence>MVPSVQYLPRSRSSRLLLFFKEQLETEDNRTVHVPTHLSLGSLCSVIPLREDRGSFTPADSVTHCPSFVQFFWNITRGQCKSSTVLLSDPHPMHANVLSTLSYILDHQQTSGQSHVSLIRWGGGYKDAATAKFRTTSSACFANCDKLFCMLCKTLQPICHFVSQSSFFSSTSPISIIA</sequence>
<accession>A0ABV0S5M5</accession>
<evidence type="ECO:0000313" key="2">
    <source>
        <dbReference type="Proteomes" id="UP001434883"/>
    </source>
</evidence>
<gene>
    <name evidence="1" type="ORF">XENOCAPTIV_007260</name>
</gene>
<organism evidence="1 2">
    <name type="scientific">Xenoophorus captivus</name>
    <dbReference type="NCBI Taxonomy" id="1517983"/>
    <lineage>
        <taxon>Eukaryota</taxon>
        <taxon>Metazoa</taxon>
        <taxon>Chordata</taxon>
        <taxon>Craniata</taxon>
        <taxon>Vertebrata</taxon>
        <taxon>Euteleostomi</taxon>
        <taxon>Actinopterygii</taxon>
        <taxon>Neopterygii</taxon>
        <taxon>Teleostei</taxon>
        <taxon>Neoteleostei</taxon>
        <taxon>Acanthomorphata</taxon>
        <taxon>Ovalentaria</taxon>
        <taxon>Atherinomorphae</taxon>
        <taxon>Cyprinodontiformes</taxon>
        <taxon>Goodeidae</taxon>
        <taxon>Xenoophorus</taxon>
    </lineage>
</organism>
<protein>
    <submittedName>
        <fullName evidence="1">Uncharacterized protein</fullName>
    </submittedName>
</protein>
<keyword evidence="2" id="KW-1185">Reference proteome</keyword>
<comment type="caution">
    <text evidence="1">The sequence shown here is derived from an EMBL/GenBank/DDBJ whole genome shotgun (WGS) entry which is preliminary data.</text>
</comment>